<dbReference type="AlphaFoldDB" id="A0AA36AV35"/>
<gene>
    <name evidence="2" type="ORF">OCTVUL_1B024212</name>
</gene>
<dbReference type="Proteomes" id="UP001162480">
    <property type="component" value="Chromosome 5"/>
</dbReference>
<reference evidence="2" key="1">
    <citation type="submission" date="2023-08" db="EMBL/GenBank/DDBJ databases">
        <authorList>
            <person name="Alioto T."/>
            <person name="Alioto T."/>
            <person name="Gomez Garrido J."/>
        </authorList>
    </citation>
    <scope>NUCLEOTIDE SEQUENCE</scope>
</reference>
<protein>
    <submittedName>
        <fullName evidence="2">Uncharacterized protein</fullName>
    </submittedName>
</protein>
<evidence type="ECO:0000256" key="1">
    <source>
        <dbReference type="SAM" id="MobiDB-lite"/>
    </source>
</evidence>
<dbReference type="EMBL" id="OX597818">
    <property type="protein sequence ID" value="CAI9722634.1"/>
    <property type="molecule type" value="Genomic_DNA"/>
</dbReference>
<accession>A0AA36AV35</accession>
<feature type="compositionally biased region" description="Acidic residues" evidence="1">
    <location>
        <begin position="368"/>
        <end position="384"/>
    </location>
</feature>
<feature type="compositionally biased region" description="Polar residues" evidence="1">
    <location>
        <begin position="385"/>
        <end position="394"/>
    </location>
</feature>
<feature type="compositionally biased region" description="Basic and acidic residues" evidence="1">
    <location>
        <begin position="155"/>
        <end position="174"/>
    </location>
</feature>
<organism evidence="2 3">
    <name type="scientific">Octopus vulgaris</name>
    <name type="common">Common octopus</name>
    <dbReference type="NCBI Taxonomy" id="6645"/>
    <lineage>
        <taxon>Eukaryota</taxon>
        <taxon>Metazoa</taxon>
        <taxon>Spiralia</taxon>
        <taxon>Lophotrochozoa</taxon>
        <taxon>Mollusca</taxon>
        <taxon>Cephalopoda</taxon>
        <taxon>Coleoidea</taxon>
        <taxon>Octopodiformes</taxon>
        <taxon>Octopoda</taxon>
        <taxon>Incirrata</taxon>
        <taxon>Octopodidae</taxon>
        <taxon>Octopus</taxon>
    </lineage>
</organism>
<feature type="region of interest" description="Disordered" evidence="1">
    <location>
        <begin position="150"/>
        <end position="174"/>
    </location>
</feature>
<keyword evidence="3" id="KW-1185">Reference proteome</keyword>
<evidence type="ECO:0000313" key="2">
    <source>
        <dbReference type="EMBL" id="CAI9722634.1"/>
    </source>
</evidence>
<sequence length="437" mass="49451">MANELKRSASILPAFLSSLGRLNINLQEFEARNQVLTRLLENGNPSTISFPYSDIIEELNSHKLAIVTLINKVADLRADFLLDKKNEDVLYDNYVAKKTAEQLELKPCKSVQLSGVDQTTDKNIFTFTNTDVKSADNILEFRTNSRGNIQTKDTALTDKETTSETETDDSKDNNKTLERSNICVKLDIQMPRRCMSENIDECKIYGKVYHTSDCDVNFAVKNGSMETLEKFLLFQDEEVSVLRKLTSCVMNLIARCQYLEEEKDTIMRALEQAKACSQTICGNLHQQITALRGKYEILQATLTLLLNKFEQDVTSRALSIPINDQNENQFKPSTLSDPVITSISQYNNMTKVNQEESSLSMESAEKEEVTDETDDVTDSVDDDQTSQISNDTQSCEVKEELDIHLEDDIEASLQTNINLEKEMVAIIDKELAKLLQN</sequence>
<proteinExistence type="predicted"/>
<feature type="region of interest" description="Disordered" evidence="1">
    <location>
        <begin position="355"/>
        <end position="394"/>
    </location>
</feature>
<evidence type="ECO:0000313" key="3">
    <source>
        <dbReference type="Proteomes" id="UP001162480"/>
    </source>
</evidence>
<name>A0AA36AV35_OCTVU</name>